<dbReference type="InterPro" id="IPR037171">
    <property type="entry name" value="NagB/RpiA_transferase-like"/>
</dbReference>
<dbReference type="NCBIfam" id="TIGR01198">
    <property type="entry name" value="pgl"/>
    <property type="match status" value="1"/>
</dbReference>
<dbReference type="PANTHER" id="PTHR11054:SF0">
    <property type="entry name" value="6-PHOSPHOGLUCONOLACTONASE"/>
    <property type="match status" value="1"/>
</dbReference>
<evidence type="ECO:0000256" key="1">
    <source>
        <dbReference type="ARBA" id="ARBA00000832"/>
    </source>
</evidence>
<comment type="function">
    <text evidence="6">Hydrolysis of 6-phosphogluconolactone to 6-phosphogluconate.</text>
</comment>
<dbReference type="InterPro" id="IPR006148">
    <property type="entry name" value="Glc/Gal-6P_isomerase"/>
</dbReference>
<dbReference type="InterPro" id="IPR005900">
    <property type="entry name" value="6-phosphogluconolactonase_DevB"/>
</dbReference>
<dbReference type="Pfam" id="PF01182">
    <property type="entry name" value="Glucosamine_iso"/>
    <property type="match status" value="1"/>
</dbReference>
<sequence>MTTIVVSDEQELVNKLASHIETIANDAIENRGKFFVGFSGGSVLNNLCECLQTVDTEWSKWVVAFCDERVVPENSEDSTFGTYKRELIPKTKLVEKQFIKIKQGVSAEEAAKDYTEQLTKAFGSEDFVFDLLLLGMGPDGHTCSLFPGHPLLNETNLKVASITDSPKFPPERITLTFPTINKARNCMFAICGSSKAEMIQRILKDNDESVPARRVKPHSGSLYWILDGHSAKNL</sequence>
<evidence type="ECO:0000313" key="8">
    <source>
        <dbReference type="EMBL" id="PCG69070.1"/>
    </source>
</evidence>
<dbReference type="Gene3D" id="3.40.50.1360">
    <property type="match status" value="1"/>
</dbReference>
<comment type="pathway">
    <text evidence="2 6">Carbohydrate degradation; pentose phosphate pathway; D-ribulose 5-phosphate from D-glucose 6-phosphate (oxidative stage): step 2/3.</text>
</comment>
<dbReference type="InterPro" id="IPR039104">
    <property type="entry name" value="6PGL"/>
</dbReference>
<dbReference type="SUPFAM" id="SSF100950">
    <property type="entry name" value="NagB/RpiA/CoA transferase-like"/>
    <property type="match status" value="1"/>
</dbReference>
<dbReference type="EC" id="3.1.1.31" evidence="4 6"/>
<evidence type="ECO:0000256" key="4">
    <source>
        <dbReference type="ARBA" id="ARBA00013198"/>
    </source>
</evidence>
<dbReference type="EMBL" id="NWSH01002132">
    <property type="protein sequence ID" value="PCG69070.1"/>
    <property type="molecule type" value="Genomic_DNA"/>
</dbReference>
<evidence type="ECO:0000256" key="2">
    <source>
        <dbReference type="ARBA" id="ARBA00004961"/>
    </source>
</evidence>
<protein>
    <recommendedName>
        <fullName evidence="4 6">6-phosphogluconolactonase</fullName>
        <shortName evidence="6">6PGL</shortName>
        <ecNumber evidence="4 6">3.1.1.31</ecNumber>
    </recommendedName>
</protein>
<comment type="catalytic activity">
    <reaction evidence="1 6">
        <text>6-phospho-D-glucono-1,5-lactone + H2O = 6-phospho-D-gluconate + H(+)</text>
        <dbReference type="Rhea" id="RHEA:12556"/>
        <dbReference type="ChEBI" id="CHEBI:15377"/>
        <dbReference type="ChEBI" id="CHEBI:15378"/>
        <dbReference type="ChEBI" id="CHEBI:57955"/>
        <dbReference type="ChEBI" id="CHEBI:58759"/>
        <dbReference type="EC" id="3.1.1.31"/>
    </reaction>
</comment>
<evidence type="ECO:0000256" key="6">
    <source>
        <dbReference type="RuleBase" id="RU365095"/>
    </source>
</evidence>
<comment type="caution">
    <text evidence="8">The sequence shown here is derived from an EMBL/GenBank/DDBJ whole genome shotgun (WGS) entry which is preliminary data.</text>
</comment>
<dbReference type="FunFam" id="3.40.50.1360:FF:000005">
    <property type="entry name" value="6-phosphogluconolactonase"/>
    <property type="match status" value="1"/>
</dbReference>
<feature type="domain" description="Glucosamine/galactosamine-6-phosphate isomerase" evidence="7">
    <location>
        <begin position="8"/>
        <end position="224"/>
    </location>
</feature>
<evidence type="ECO:0000256" key="5">
    <source>
        <dbReference type="ARBA" id="ARBA00022801"/>
    </source>
</evidence>
<evidence type="ECO:0000259" key="7">
    <source>
        <dbReference type="Pfam" id="PF01182"/>
    </source>
</evidence>
<comment type="similarity">
    <text evidence="3 6">Belongs to the glucosamine/galactosamine-6-phosphate isomerase family. 6-phosphogluconolactonase subfamily.</text>
</comment>
<dbReference type="CDD" id="cd01400">
    <property type="entry name" value="6PGL"/>
    <property type="match status" value="1"/>
</dbReference>
<accession>A0A2A4JCA4</accession>
<dbReference type="GO" id="GO:0005975">
    <property type="term" value="P:carbohydrate metabolic process"/>
    <property type="evidence" value="ECO:0007669"/>
    <property type="project" value="UniProtKB-UniRule"/>
</dbReference>
<dbReference type="GO" id="GO:0017057">
    <property type="term" value="F:6-phosphogluconolactonase activity"/>
    <property type="evidence" value="ECO:0007669"/>
    <property type="project" value="UniProtKB-UniRule"/>
</dbReference>
<evidence type="ECO:0000256" key="3">
    <source>
        <dbReference type="ARBA" id="ARBA00010662"/>
    </source>
</evidence>
<dbReference type="GO" id="GO:0006098">
    <property type="term" value="P:pentose-phosphate shunt"/>
    <property type="evidence" value="ECO:0007669"/>
    <property type="project" value="UniProtKB-UniPathway"/>
</dbReference>
<proteinExistence type="inferred from homology"/>
<name>A0A2A4JCA4_HELVI</name>
<dbReference type="UniPathway" id="UPA00115">
    <property type="reaction ID" value="UER00409"/>
</dbReference>
<reference evidence="8" key="1">
    <citation type="submission" date="2017-09" db="EMBL/GenBank/DDBJ databases">
        <title>Contemporary evolution of a Lepidopteran species, Heliothis virescens, in response to modern agricultural practices.</title>
        <authorList>
            <person name="Fritz M.L."/>
            <person name="Deyonke A.M."/>
            <person name="Papanicolaou A."/>
            <person name="Micinski S."/>
            <person name="Westbrook J."/>
            <person name="Gould F."/>
        </authorList>
    </citation>
    <scope>NUCLEOTIDE SEQUENCE [LARGE SCALE GENOMIC DNA]</scope>
    <source>
        <strain evidence="8">HvINT-</strain>
        <tissue evidence="8">Whole body</tissue>
    </source>
</reference>
<organism evidence="8">
    <name type="scientific">Heliothis virescens</name>
    <name type="common">Tobacco budworm moth</name>
    <dbReference type="NCBI Taxonomy" id="7102"/>
    <lineage>
        <taxon>Eukaryota</taxon>
        <taxon>Metazoa</taxon>
        <taxon>Ecdysozoa</taxon>
        <taxon>Arthropoda</taxon>
        <taxon>Hexapoda</taxon>
        <taxon>Insecta</taxon>
        <taxon>Pterygota</taxon>
        <taxon>Neoptera</taxon>
        <taxon>Endopterygota</taxon>
        <taxon>Lepidoptera</taxon>
        <taxon>Glossata</taxon>
        <taxon>Ditrysia</taxon>
        <taxon>Noctuoidea</taxon>
        <taxon>Noctuidae</taxon>
        <taxon>Heliothinae</taxon>
        <taxon>Heliothis</taxon>
    </lineage>
</organism>
<dbReference type="STRING" id="7102.A0A2A4JCA4"/>
<keyword evidence="5 6" id="KW-0378">Hydrolase</keyword>
<dbReference type="AlphaFoldDB" id="A0A2A4JCA4"/>
<dbReference type="PANTHER" id="PTHR11054">
    <property type="entry name" value="6-PHOSPHOGLUCONOLACTONASE"/>
    <property type="match status" value="1"/>
</dbReference>
<gene>
    <name evidence="8" type="ORF">B5V51_4527</name>
</gene>